<feature type="chain" id="PRO_5040842017" evidence="1">
    <location>
        <begin position="22"/>
        <end position="350"/>
    </location>
</feature>
<keyword evidence="1" id="KW-0732">Signal</keyword>
<feature type="signal peptide" evidence="1">
    <location>
        <begin position="1"/>
        <end position="21"/>
    </location>
</feature>
<evidence type="ECO:0000313" key="3">
    <source>
        <dbReference type="Proteomes" id="UP001146351"/>
    </source>
</evidence>
<reference evidence="2" key="2">
    <citation type="journal article" date="2023" name="IMA Fungus">
        <title>Comparative genomic study of the Penicillium genus elucidates a diverse pangenome and 15 lateral gene transfer events.</title>
        <authorList>
            <person name="Petersen C."/>
            <person name="Sorensen T."/>
            <person name="Nielsen M.R."/>
            <person name="Sondergaard T.E."/>
            <person name="Sorensen J.L."/>
            <person name="Fitzpatrick D.A."/>
            <person name="Frisvad J.C."/>
            <person name="Nielsen K.L."/>
        </authorList>
    </citation>
    <scope>NUCLEOTIDE SEQUENCE</scope>
    <source>
        <strain evidence="2">IBT 21917</strain>
    </source>
</reference>
<comment type="caution">
    <text evidence="2">The sequence shown here is derived from an EMBL/GenBank/DDBJ whole genome shotgun (WGS) entry which is preliminary data.</text>
</comment>
<dbReference type="AlphaFoldDB" id="A0A9W9LR50"/>
<accession>A0A9W9LR50</accession>
<keyword evidence="3" id="KW-1185">Reference proteome</keyword>
<organism evidence="2 3">
    <name type="scientific">Penicillium capsulatum</name>
    <dbReference type="NCBI Taxonomy" id="69766"/>
    <lineage>
        <taxon>Eukaryota</taxon>
        <taxon>Fungi</taxon>
        <taxon>Dikarya</taxon>
        <taxon>Ascomycota</taxon>
        <taxon>Pezizomycotina</taxon>
        <taxon>Eurotiomycetes</taxon>
        <taxon>Eurotiomycetidae</taxon>
        <taxon>Eurotiales</taxon>
        <taxon>Aspergillaceae</taxon>
        <taxon>Penicillium</taxon>
    </lineage>
</organism>
<evidence type="ECO:0000313" key="2">
    <source>
        <dbReference type="EMBL" id="KAJ5172842.1"/>
    </source>
</evidence>
<proteinExistence type="predicted"/>
<dbReference type="EMBL" id="JAPQKO010000003">
    <property type="protein sequence ID" value="KAJ5172842.1"/>
    <property type="molecule type" value="Genomic_DNA"/>
</dbReference>
<gene>
    <name evidence="2" type="ORF">N7492_005435</name>
</gene>
<sequence length="350" mass="39745">MILPYPSLLFSLQFLPIAGYALGPRADNNPTSELREIADSLCNNDCAHIQDYFSWDQHARWGGFCNDFDDFMRQWVAAVPAEPLAQVDDALVQNLNPPVQDMNRACQDPRQRQSTTLSPEQAAHVEEWEHACANPPRSLGPTTPKEYSFSITDFDSFMIPIDRSKKWEEDTKKVTAIFNNRGPGSEKPKQGFLSVLWTREGPFIHTIPGIFAKSLIHPQSKQADAALADALTVVAGFKNMPTGRWNFLDKYTSMIRKESRNPNLQNVGFINQVYDNVDQREIKVECTRQDAKTDCHIFLSGVFWWGYTYKDSGQHVSAPSRYARQGEIGELPKTGDWQILPYAEGFRHPD</sequence>
<dbReference type="Proteomes" id="UP001146351">
    <property type="component" value="Unassembled WGS sequence"/>
</dbReference>
<name>A0A9W9LR50_9EURO</name>
<evidence type="ECO:0000256" key="1">
    <source>
        <dbReference type="SAM" id="SignalP"/>
    </source>
</evidence>
<protein>
    <submittedName>
        <fullName evidence="2">Uncharacterized protein</fullName>
    </submittedName>
</protein>
<reference evidence="2" key="1">
    <citation type="submission" date="2022-11" db="EMBL/GenBank/DDBJ databases">
        <authorList>
            <person name="Petersen C."/>
        </authorList>
    </citation>
    <scope>NUCLEOTIDE SEQUENCE</scope>
    <source>
        <strain evidence="2">IBT 21917</strain>
    </source>
</reference>